<keyword evidence="2 3" id="KW-0694">RNA-binding</keyword>
<dbReference type="STRING" id="554065.E1Z8H7"/>
<dbReference type="PANTHER" id="PTHR48032">
    <property type="entry name" value="RNA-BINDING PROTEIN MUSASHI HOMOLOG RBP6"/>
    <property type="match status" value="1"/>
</dbReference>
<dbReference type="Gene3D" id="3.30.70.330">
    <property type="match status" value="2"/>
</dbReference>
<accession>E1Z8H7</accession>
<dbReference type="PANTHER" id="PTHR48032:SF6">
    <property type="entry name" value="RNA-BINDING (RRM_RBD_RNP MOTIFS) FAMILY PROTEIN"/>
    <property type="match status" value="1"/>
</dbReference>
<dbReference type="OMA" id="QSGWWIQ"/>
<dbReference type="InterPro" id="IPR012677">
    <property type="entry name" value="Nucleotide-bd_a/b_plait_sf"/>
</dbReference>
<dbReference type="EMBL" id="GL433839">
    <property type="protein sequence ID" value="EFN57611.1"/>
    <property type="molecule type" value="Genomic_DNA"/>
</dbReference>
<keyword evidence="1" id="KW-0677">Repeat</keyword>
<protein>
    <recommendedName>
        <fullName evidence="5">RRM domain-containing protein</fullName>
    </recommendedName>
</protein>
<keyword evidence="7" id="KW-1185">Reference proteome</keyword>
<reference evidence="6 7" key="1">
    <citation type="journal article" date="2010" name="Plant Cell">
        <title>The Chlorella variabilis NC64A genome reveals adaptation to photosymbiosis, coevolution with viruses, and cryptic sex.</title>
        <authorList>
            <person name="Blanc G."/>
            <person name="Duncan G."/>
            <person name="Agarkova I."/>
            <person name="Borodovsky M."/>
            <person name="Gurnon J."/>
            <person name="Kuo A."/>
            <person name="Lindquist E."/>
            <person name="Lucas S."/>
            <person name="Pangilinan J."/>
            <person name="Polle J."/>
            <person name="Salamov A."/>
            <person name="Terry A."/>
            <person name="Yamada T."/>
            <person name="Dunigan D.D."/>
            <person name="Grigoriev I.V."/>
            <person name="Claverie J.M."/>
            <person name="Van Etten J.L."/>
        </authorList>
    </citation>
    <scope>NUCLEOTIDE SEQUENCE [LARGE SCALE GENOMIC DNA]</scope>
    <source>
        <strain evidence="6 7">NC64A</strain>
    </source>
</reference>
<dbReference type="RefSeq" id="XP_005849713.1">
    <property type="nucleotide sequence ID" value="XM_005849651.1"/>
</dbReference>
<evidence type="ECO:0000259" key="5">
    <source>
        <dbReference type="PROSITE" id="PS50102"/>
    </source>
</evidence>
<evidence type="ECO:0000256" key="4">
    <source>
        <dbReference type="SAM" id="MobiDB-lite"/>
    </source>
</evidence>
<dbReference type="AlphaFoldDB" id="E1Z8H7"/>
<sequence>MQLGAVPLAGPGGQADALGGAPGAGTGTGRRKESFIKGKVSDHAVFLGGVSNDTNVESLQAYCGQWGEIADVHVMTGKGYAFVTFAAVPTAQAFLEHREHYIDGRKVDAKAAVPKDQGGGKLTRKMFVGGIGEVSDAEFQAHFANFGAMVDCVVLRKPDGSPRGFGFVTYDDEVSVEKCLVMEHHLAGRRVDVKRAVSKEHDSGGGGGCGGSMTAGSRGMDAAGVNAAAAGGLGGMPAAMGALVGGYGFNPMAGMAGMAGGVGNMAGMAGHPLNYGMAGGTSSYGVAGMAASGIGGGAAGVDSGEGGSGYGRMPLGRSNTGGQQRYRPY</sequence>
<evidence type="ECO:0000256" key="1">
    <source>
        <dbReference type="ARBA" id="ARBA00022737"/>
    </source>
</evidence>
<evidence type="ECO:0000313" key="7">
    <source>
        <dbReference type="Proteomes" id="UP000008141"/>
    </source>
</evidence>
<dbReference type="SUPFAM" id="SSF54928">
    <property type="entry name" value="RNA-binding domain, RBD"/>
    <property type="match status" value="2"/>
</dbReference>
<dbReference type="InterPro" id="IPR000504">
    <property type="entry name" value="RRM_dom"/>
</dbReference>
<feature type="region of interest" description="Disordered" evidence="4">
    <location>
        <begin position="307"/>
        <end position="329"/>
    </location>
</feature>
<dbReference type="SMART" id="SM00360">
    <property type="entry name" value="RRM"/>
    <property type="match status" value="2"/>
</dbReference>
<proteinExistence type="predicted"/>
<dbReference type="GO" id="GO:0006417">
    <property type="term" value="P:regulation of translation"/>
    <property type="evidence" value="ECO:0007669"/>
    <property type="project" value="TreeGrafter"/>
</dbReference>
<dbReference type="OrthoDB" id="1875751at2759"/>
<evidence type="ECO:0000256" key="2">
    <source>
        <dbReference type="ARBA" id="ARBA00022884"/>
    </source>
</evidence>
<evidence type="ECO:0000313" key="6">
    <source>
        <dbReference type="EMBL" id="EFN57611.1"/>
    </source>
</evidence>
<dbReference type="Proteomes" id="UP000008141">
    <property type="component" value="Unassembled WGS sequence"/>
</dbReference>
<dbReference type="Pfam" id="PF00076">
    <property type="entry name" value="RRM_1"/>
    <property type="match status" value="2"/>
</dbReference>
<dbReference type="KEGG" id="cvr:CHLNCDRAFT_142690"/>
<dbReference type="GO" id="GO:0003729">
    <property type="term" value="F:mRNA binding"/>
    <property type="evidence" value="ECO:0007669"/>
    <property type="project" value="TreeGrafter"/>
</dbReference>
<feature type="domain" description="RRM" evidence="5">
    <location>
        <begin position="43"/>
        <end position="114"/>
    </location>
</feature>
<dbReference type="PROSITE" id="PS50102">
    <property type="entry name" value="RRM"/>
    <property type="match status" value="2"/>
</dbReference>
<dbReference type="InParanoid" id="E1Z8H7"/>
<evidence type="ECO:0000256" key="3">
    <source>
        <dbReference type="PROSITE-ProRule" id="PRU00176"/>
    </source>
</evidence>
<dbReference type="GeneID" id="17356785"/>
<dbReference type="eggNOG" id="KOG4205">
    <property type="taxonomic scope" value="Eukaryota"/>
</dbReference>
<dbReference type="InterPro" id="IPR035979">
    <property type="entry name" value="RBD_domain_sf"/>
</dbReference>
<name>E1Z8H7_CHLVA</name>
<organism evidence="7">
    <name type="scientific">Chlorella variabilis</name>
    <name type="common">Green alga</name>
    <dbReference type="NCBI Taxonomy" id="554065"/>
    <lineage>
        <taxon>Eukaryota</taxon>
        <taxon>Viridiplantae</taxon>
        <taxon>Chlorophyta</taxon>
        <taxon>core chlorophytes</taxon>
        <taxon>Trebouxiophyceae</taxon>
        <taxon>Chlorellales</taxon>
        <taxon>Chlorellaceae</taxon>
        <taxon>Chlorella clade</taxon>
        <taxon>Chlorella</taxon>
    </lineage>
</organism>
<gene>
    <name evidence="6" type="ORF">CHLNCDRAFT_142690</name>
</gene>
<feature type="domain" description="RRM" evidence="5">
    <location>
        <begin position="124"/>
        <end position="198"/>
    </location>
</feature>